<comment type="function">
    <text evidence="6">Catalyzes the NADPH-dependent reduction of N-acetyl-5-glutamyl phosphate to yield N-acetyl-L-glutamate 5-semialdehyde.</text>
</comment>
<sequence length="310" mass="32752">MTHPLVFIDGDQGTTGLQIHERLHGRADLRLLTLPEAERKNPQRRAEAINACDVAILCLPDEPARQAAASIVNPAVRVIDASSAHRTDAGWVYGFPEMNAQQGRLIAQARRVSNPGCYPTGAIALLGPLVQAGLVPADYPVTVHAVSGYSGGGRASVDAYEGPDGPQGPAFQIYGLGLAHKHTPEIEKHAGLTQRPVFVPAYGAFRQGIVLTVPLQLRLLPAGVDARRLHDCLHRHYAGAAHVQVAAPEDAAGHAHLDPQALNGTNDLRLAVYGNAQHGQVLLTAVFDNLGKGASGAAVQNLDLMLEAMG</sequence>
<dbReference type="GO" id="GO:0051287">
    <property type="term" value="F:NAD binding"/>
    <property type="evidence" value="ECO:0007669"/>
    <property type="project" value="InterPro"/>
</dbReference>
<dbReference type="InterPro" id="IPR000534">
    <property type="entry name" value="Semialdehyde_DH_NAD-bd"/>
</dbReference>
<dbReference type="SMART" id="SM00859">
    <property type="entry name" value="Semialdhyde_dh"/>
    <property type="match status" value="1"/>
</dbReference>
<name>A0A446C3E0_9BURK</name>
<dbReference type="InterPro" id="IPR058924">
    <property type="entry name" value="AGPR_dimerisation_dom"/>
</dbReference>
<dbReference type="Proteomes" id="UP000289465">
    <property type="component" value="Unassembled WGS sequence"/>
</dbReference>
<keyword evidence="4 6" id="KW-0521">NADP</keyword>
<keyword evidence="5 6" id="KW-0560">Oxidoreductase</keyword>
<comment type="similarity">
    <text evidence="6">Belongs to the NAGSA dehydrogenase family. Type 2 subfamily.</text>
</comment>
<dbReference type="SUPFAM" id="SSF55347">
    <property type="entry name" value="Glyceraldehyde-3-phosphate dehydrogenase-like, C-terminal domain"/>
    <property type="match status" value="1"/>
</dbReference>
<dbReference type="Pfam" id="PF22698">
    <property type="entry name" value="Semialdhyde_dhC_1"/>
    <property type="match status" value="1"/>
</dbReference>
<dbReference type="InterPro" id="IPR036291">
    <property type="entry name" value="NAD(P)-bd_dom_sf"/>
</dbReference>
<dbReference type="GO" id="GO:0006526">
    <property type="term" value="P:L-arginine biosynthetic process"/>
    <property type="evidence" value="ECO:0007669"/>
    <property type="project" value="UniProtKB-UniRule"/>
</dbReference>
<keyword evidence="1 6" id="KW-0963">Cytoplasm</keyword>
<dbReference type="GO" id="GO:0003942">
    <property type="term" value="F:N-acetyl-gamma-glutamyl-phosphate reductase activity"/>
    <property type="evidence" value="ECO:0007669"/>
    <property type="project" value="UniProtKB-UniRule"/>
</dbReference>
<dbReference type="InterPro" id="IPR050085">
    <property type="entry name" value="AGPR"/>
</dbReference>
<dbReference type="InterPro" id="IPR010136">
    <property type="entry name" value="AGPR_type-2"/>
</dbReference>
<evidence type="ECO:0000313" key="10">
    <source>
        <dbReference type="Proteomes" id="UP000289465"/>
    </source>
</evidence>
<dbReference type="UniPathway" id="UPA00068">
    <property type="reaction ID" value="UER00108"/>
</dbReference>
<evidence type="ECO:0000256" key="6">
    <source>
        <dbReference type="HAMAP-Rule" id="MF_01110"/>
    </source>
</evidence>
<dbReference type="AlphaFoldDB" id="A0A446C3E0"/>
<dbReference type="InterPro" id="IPR023013">
    <property type="entry name" value="AGPR_AS"/>
</dbReference>
<proteinExistence type="inferred from homology"/>
<comment type="subcellular location">
    <subcellularLocation>
        <location evidence="6">Cytoplasm</location>
    </subcellularLocation>
</comment>
<comment type="catalytic activity">
    <reaction evidence="6">
        <text>N-acetyl-L-glutamate 5-semialdehyde + phosphate + NADP(+) = N-acetyl-L-glutamyl 5-phosphate + NADPH + H(+)</text>
        <dbReference type="Rhea" id="RHEA:21588"/>
        <dbReference type="ChEBI" id="CHEBI:15378"/>
        <dbReference type="ChEBI" id="CHEBI:29123"/>
        <dbReference type="ChEBI" id="CHEBI:43474"/>
        <dbReference type="ChEBI" id="CHEBI:57783"/>
        <dbReference type="ChEBI" id="CHEBI:57936"/>
        <dbReference type="ChEBI" id="CHEBI:58349"/>
        <dbReference type="EC" id="1.2.1.38"/>
    </reaction>
</comment>
<dbReference type="Gene3D" id="3.30.360.10">
    <property type="entry name" value="Dihydrodipicolinate Reductase, domain 2"/>
    <property type="match status" value="1"/>
</dbReference>
<keyword evidence="2 6" id="KW-0055">Arginine biosynthesis</keyword>
<reference evidence="9 10" key="1">
    <citation type="submission" date="2018-07" db="EMBL/GenBank/DDBJ databases">
        <authorList>
            <person name="Peeters C."/>
        </authorList>
    </citation>
    <scope>NUCLEOTIDE SEQUENCE [LARGE SCALE GENOMIC DNA]</scope>
    <source>
        <strain evidence="9 10">LMG 30378</strain>
    </source>
</reference>
<dbReference type="PANTHER" id="PTHR32338">
    <property type="entry name" value="N-ACETYL-GAMMA-GLUTAMYL-PHOSPHATE REDUCTASE, CHLOROPLASTIC-RELATED-RELATED"/>
    <property type="match status" value="1"/>
</dbReference>
<accession>A0A446C3E0</accession>
<evidence type="ECO:0000259" key="8">
    <source>
        <dbReference type="SMART" id="SM00859"/>
    </source>
</evidence>
<gene>
    <name evidence="9" type="primary">argC_1</name>
    <name evidence="6" type="synonym">argC</name>
    <name evidence="9" type="ORF">AVE30378_00136</name>
</gene>
<dbReference type="CDD" id="cd23935">
    <property type="entry name" value="AGPR_2_C"/>
    <property type="match status" value="1"/>
</dbReference>
<comment type="pathway">
    <text evidence="6">Amino-acid biosynthesis; L-arginine biosynthesis; N(2)-acetyl-L-ornithine from L-glutamate: step 3/4.</text>
</comment>
<evidence type="ECO:0000256" key="1">
    <source>
        <dbReference type="ARBA" id="ARBA00022490"/>
    </source>
</evidence>
<dbReference type="CDD" id="cd17896">
    <property type="entry name" value="AGPR_2_N"/>
    <property type="match status" value="1"/>
</dbReference>
<protein>
    <recommendedName>
        <fullName evidence="6">N-acetyl-gamma-glutamyl-phosphate reductase</fullName>
        <shortName evidence="6">AGPR</shortName>
        <ecNumber evidence="6">1.2.1.38</ecNumber>
    </recommendedName>
    <alternativeName>
        <fullName evidence="6">N-acetyl-glutamate semialdehyde dehydrogenase</fullName>
        <shortName evidence="6">NAGSA dehydrogenase</shortName>
    </alternativeName>
</protein>
<dbReference type="SUPFAM" id="SSF51735">
    <property type="entry name" value="NAD(P)-binding Rossmann-fold domains"/>
    <property type="match status" value="1"/>
</dbReference>
<evidence type="ECO:0000313" key="9">
    <source>
        <dbReference type="EMBL" id="SSW62392.1"/>
    </source>
</evidence>
<dbReference type="Gene3D" id="3.40.50.720">
    <property type="entry name" value="NAD(P)-binding Rossmann-like Domain"/>
    <property type="match status" value="1"/>
</dbReference>
<evidence type="ECO:0000256" key="3">
    <source>
        <dbReference type="ARBA" id="ARBA00022605"/>
    </source>
</evidence>
<evidence type="ECO:0000256" key="7">
    <source>
        <dbReference type="PROSITE-ProRule" id="PRU10010"/>
    </source>
</evidence>
<dbReference type="HAMAP" id="MF_01110">
    <property type="entry name" value="ArgC_type2"/>
    <property type="match status" value="1"/>
</dbReference>
<dbReference type="PANTHER" id="PTHR32338:SF10">
    <property type="entry name" value="N-ACETYL-GAMMA-GLUTAMYL-PHOSPHATE REDUCTASE, CHLOROPLASTIC-RELATED"/>
    <property type="match status" value="1"/>
</dbReference>
<evidence type="ECO:0000256" key="5">
    <source>
        <dbReference type="ARBA" id="ARBA00023002"/>
    </source>
</evidence>
<dbReference type="EMBL" id="UFQC01000001">
    <property type="protein sequence ID" value="SSW62392.1"/>
    <property type="molecule type" value="Genomic_DNA"/>
</dbReference>
<dbReference type="EC" id="1.2.1.38" evidence="6"/>
<evidence type="ECO:0000256" key="2">
    <source>
        <dbReference type="ARBA" id="ARBA00022571"/>
    </source>
</evidence>
<organism evidence="9 10">
    <name type="scientific">Achromobacter veterisilvae</name>
    <dbReference type="NCBI Taxonomy" id="2069367"/>
    <lineage>
        <taxon>Bacteria</taxon>
        <taxon>Pseudomonadati</taxon>
        <taxon>Pseudomonadota</taxon>
        <taxon>Betaproteobacteria</taxon>
        <taxon>Burkholderiales</taxon>
        <taxon>Alcaligenaceae</taxon>
        <taxon>Achromobacter</taxon>
    </lineage>
</organism>
<dbReference type="OrthoDB" id="9801289at2"/>
<dbReference type="GO" id="GO:0005737">
    <property type="term" value="C:cytoplasm"/>
    <property type="evidence" value="ECO:0007669"/>
    <property type="project" value="UniProtKB-SubCell"/>
</dbReference>
<evidence type="ECO:0000256" key="4">
    <source>
        <dbReference type="ARBA" id="ARBA00022857"/>
    </source>
</evidence>
<feature type="domain" description="Semialdehyde dehydrogenase NAD-binding" evidence="8">
    <location>
        <begin position="5"/>
        <end position="106"/>
    </location>
</feature>
<dbReference type="Pfam" id="PF01118">
    <property type="entry name" value="Semialdhyde_dh"/>
    <property type="match status" value="1"/>
</dbReference>
<feature type="active site" evidence="6 7">
    <location>
        <position position="117"/>
    </location>
</feature>
<keyword evidence="3 6" id="KW-0028">Amino-acid biosynthesis</keyword>
<dbReference type="RefSeq" id="WP_129238850.1">
    <property type="nucleotide sequence ID" value="NZ_UFQC01000001.1"/>
</dbReference>
<dbReference type="NCBIfam" id="TIGR01851">
    <property type="entry name" value="argC_other"/>
    <property type="match status" value="1"/>
</dbReference>
<dbReference type="PROSITE" id="PS01224">
    <property type="entry name" value="ARGC"/>
    <property type="match status" value="1"/>
</dbReference>